<comment type="cofactor">
    <cofactor evidence="6">
        <name>Zn(2+)</name>
        <dbReference type="ChEBI" id="CHEBI:29105"/>
    </cofactor>
    <text evidence="6">Binds 1 zinc ion per subunit.</text>
</comment>
<evidence type="ECO:0000256" key="4">
    <source>
        <dbReference type="ARBA" id="ARBA00022833"/>
    </source>
</evidence>
<comment type="caution">
    <text evidence="9">The sequence shown here is derived from an EMBL/GenBank/DDBJ whole genome shotgun (WGS) entry which is preliminary data.</text>
</comment>
<proteinExistence type="inferred from homology"/>
<feature type="domain" description="Peptidase M48" evidence="8">
    <location>
        <begin position="86"/>
        <end position="252"/>
    </location>
</feature>
<keyword evidence="3 6" id="KW-0378">Hydrolase</keyword>
<dbReference type="Proteomes" id="UP001549146">
    <property type="component" value="Unassembled WGS sequence"/>
</dbReference>
<evidence type="ECO:0000256" key="6">
    <source>
        <dbReference type="RuleBase" id="RU003983"/>
    </source>
</evidence>
<keyword evidence="2" id="KW-0479">Metal-binding</keyword>
<keyword evidence="4 6" id="KW-0862">Zinc</keyword>
<dbReference type="RefSeq" id="WP_354506607.1">
    <property type="nucleotide sequence ID" value="NZ_JBEPMO010000002.1"/>
</dbReference>
<sequence>MKKLALMIGAILVITSCATNPLTGRQSLSLVSNAQLFPQAFAQYDQVLGESEVDKTSKDAKMVNEVGQRIKFAAEKFYAQIGQGSSLQGYEWEFSLIKNDALNAWCMPGGKVAFYTGILPVCKNEDGVAVVMGHEVAHALAGHSAEQVSNGMLAQGIMLGGNVAISNEQWKNVFNQLYPVGAQLGMLKYGRSMELDSDEAGLYLMAMAGYNPQEAVAFWERMQNASAGKQSPPEFLSTHPNPGNRIAQIQKIMPKAMEYYNASPYKGK</sequence>
<evidence type="ECO:0000256" key="3">
    <source>
        <dbReference type="ARBA" id="ARBA00022801"/>
    </source>
</evidence>
<evidence type="ECO:0000313" key="9">
    <source>
        <dbReference type="EMBL" id="MET3730899.1"/>
    </source>
</evidence>
<accession>A0ABV2LS31</accession>
<dbReference type="GO" id="GO:0008233">
    <property type="term" value="F:peptidase activity"/>
    <property type="evidence" value="ECO:0007669"/>
    <property type="project" value="UniProtKB-KW"/>
</dbReference>
<name>A0ABV2LS31_9FLAO</name>
<evidence type="ECO:0000256" key="5">
    <source>
        <dbReference type="ARBA" id="ARBA00023049"/>
    </source>
</evidence>
<dbReference type="PROSITE" id="PS51257">
    <property type="entry name" value="PROKAR_LIPOPROTEIN"/>
    <property type="match status" value="1"/>
</dbReference>
<feature type="signal peptide" evidence="7">
    <location>
        <begin position="1"/>
        <end position="18"/>
    </location>
</feature>
<organism evidence="9 10">
    <name type="scientific">Moheibacter stercoris</name>
    <dbReference type="NCBI Taxonomy" id="1628251"/>
    <lineage>
        <taxon>Bacteria</taxon>
        <taxon>Pseudomonadati</taxon>
        <taxon>Bacteroidota</taxon>
        <taxon>Flavobacteriia</taxon>
        <taxon>Flavobacteriales</taxon>
        <taxon>Weeksellaceae</taxon>
        <taxon>Moheibacter</taxon>
    </lineage>
</organism>
<dbReference type="Gene3D" id="3.30.2010.10">
    <property type="entry name" value="Metalloproteases ('zincins'), catalytic domain"/>
    <property type="match status" value="1"/>
</dbReference>
<keyword evidence="7" id="KW-0732">Signal</keyword>
<dbReference type="PANTHER" id="PTHR22726:SF1">
    <property type="entry name" value="METALLOENDOPEPTIDASE OMA1, MITOCHONDRIAL"/>
    <property type="match status" value="1"/>
</dbReference>
<protein>
    <submittedName>
        <fullName evidence="9">Zn-dependent protease</fullName>
    </submittedName>
</protein>
<keyword evidence="1 6" id="KW-0645">Protease</keyword>
<dbReference type="CDD" id="cd07331">
    <property type="entry name" value="M48C_Oma1_like"/>
    <property type="match status" value="1"/>
</dbReference>
<dbReference type="PANTHER" id="PTHR22726">
    <property type="entry name" value="METALLOENDOPEPTIDASE OMA1"/>
    <property type="match status" value="1"/>
</dbReference>
<evidence type="ECO:0000256" key="1">
    <source>
        <dbReference type="ARBA" id="ARBA00022670"/>
    </source>
</evidence>
<keyword evidence="10" id="KW-1185">Reference proteome</keyword>
<dbReference type="GO" id="GO:0006508">
    <property type="term" value="P:proteolysis"/>
    <property type="evidence" value="ECO:0007669"/>
    <property type="project" value="UniProtKB-KW"/>
</dbReference>
<evidence type="ECO:0000313" key="10">
    <source>
        <dbReference type="Proteomes" id="UP001549146"/>
    </source>
</evidence>
<evidence type="ECO:0000256" key="7">
    <source>
        <dbReference type="SAM" id="SignalP"/>
    </source>
</evidence>
<gene>
    <name evidence="9" type="ORF">ABID46_000458</name>
</gene>
<comment type="similarity">
    <text evidence="6">Belongs to the peptidase M48 family.</text>
</comment>
<feature type="chain" id="PRO_5047143720" evidence="7">
    <location>
        <begin position="19"/>
        <end position="268"/>
    </location>
</feature>
<dbReference type="EMBL" id="JBEPMO010000002">
    <property type="protein sequence ID" value="MET3730899.1"/>
    <property type="molecule type" value="Genomic_DNA"/>
</dbReference>
<dbReference type="InterPro" id="IPR001915">
    <property type="entry name" value="Peptidase_M48"/>
</dbReference>
<dbReference type="InterPro" id="IPR051156">
    <property type="entry name" value="Mito/Outer_Membr_Metalloprot"/>
</dbReference>
<evidence type="ECO:0000256" key="2">
    <source>
        <dbReference type="ARBA" id="ARBA00022723"/>
    </source>
</evidence>
<dbReference type="Pfam" id="PF01435">
    <property type="entry name" value="Peptidase_M48"/>
    <property type="match status" value="1"/>
</dbReference>
<reference evidence="9 10" key="1">
    <citation type="submission" date="2024-06" db="EMBL/GenBank/DDBJ databases">
        <title>Genomic Encyclopedia of Type Strains, Phase IV (KMG-IV): sequencing the most valuable type-strain genomes for metagenomic binning, comparative biology and taxonomic classification.</title>
        <authorList>
            <person name="Goeker M."/>
        </authorList>
    </citation>
    <scope>NUCLEOTIDE SEQUENCE [LARGE SCALE GENOMIC DNA]</scope>
    <source>
        <strain evidence="9 10">DSM 29388</strain>
    </source>
</reference>
<keyword evidence="5 6" id="KW-0482">Metalloprotease</keyword>
<evidence type="ECO:0000259" key="8">
    <source>
        <dbReference type="Pfam" id="PF01435"/>
    </source>
</evidence>